<dbReference type="EMBL" id="JACHLI010000001">
    <property type="protein sequence ID" value="MBB4861244.1"/>
    <property type="molecule type" value="Genomic_DNA"/>
</dbReference>
<dbReference type="AlphaFoldDB" id="A0A7W7NZ49"/>
<reference evidence="1 2" key="1">
    <citation type="submission" date="2020-08" db="EMBL/GenBank/DDBJ databases">
        <title>Functional genomics of gut bacteria from endangered species of beetles.</title>
        <authorList>
            <person name="Carlos-Shanley C."/>
        </authorList>
    </citation>
    <scope>NUCLEOTIDE SEQUENCE [LARGE SCALE GENOMIC DNA]</scope>
    <source>
        <strain evidence="1 2">S00179</strain>
    </source>
</reference>
<organism evidence="1 2">
    <name type="scientific">Pseudomonas nitroreducens</name>
    <dbReference type="NCBI Taxonomy" id="46680"/>
    <lineage>
        <taxon>Bacteria</taxon>
        <taxon>Pseudomonadati</taxon>
        <taxon>Pseudomonadota</taxon>
        <taxon>Gammaproteobacteria</taxon>
        <taxon>Pseudomonadales</taxon>
        <taxon>Pseudomonadaceae</taxon>
        <taxon>Pseudomonas</taxon>
    </lineage>
</organism>
<sequence length="125" mass="13788">MTNEFVPFNEARKALVAAYKARLTDPENLKRPMLAHGVRPKKLSLRDYGVYAALRGADYRKTNISANGADALGHIENELQHLQAVSKALSEGKDRTETLRVKMTPAMLDEAIAVLKPVVEAGLLF</sequence>
<evidence type="ECO:0000313" key="1">
    <source>
        <dbReference type="EMBL" id="MBB4861244.1"/>
    </source>
</evidence>
<gene>
    <name evidence="1" type="ORF">HNP46_000055</name>
</gene>
<name>A0A7W7NZ49_PSENT</name>
<evidence type="ECO:0000313" key="2">
    <source>
        <dbReference type="Proteomes" id="UP000566995"/>
    </source>
</evidence>
<comment type="caution">
    <text evidence="1">The sequence shown here is derived from an EMBL/GenBank/DDBJ whole genome shotgun (WGS) entry which is preliminary data.</text>
</comment>
<accession>A0A7W7NZ49</accession>
<dbReference type="Proteomes" id="UP000566995">
    <property type="component" value="Unassembled WGS sequence"/>
</dbReference>
<proteinExistence type="predicted"/>
<dbReference type="RefSeq" id="WP_184585519.1">
    <property type="nucleotide sequence ID" value="NZ_JACHLI010000001.1"/>
</dbReference>
<protein>
    <submittedName>
        <fullName evidence="1">Uncharacterized protein</fullName>
    </submittedName>
</protein>